<protein>
    <submittedName>
        <fullName evidence="1">Uncharacterized protein</fullName>
    </submittedName>
</protein>
<organism evidence="2">
    <name type="scientific">Acromyrmex echinatior</name>
    <name type="common">Panamanian leafcutter ant</name>
    <name type="synonym">Acromyrmex octospinosus echinatior</name>
    <dbReference type="NCBI Taxonomy" id="103372"/>
    <lineage>
        <taxon>Eukaryota</taxon>
        <taxon>Metazoa</taxon>
        <taxon>Ecdysozoa</taxon>
        <taxon>Arthropoda</taxon>
        <taxon>Hexapoda</taxon>
        <taxon>Insecta</taxon>
        <taxon>Pterygota</taxon>
        <taxon>Neoptera</taxon>
        <taxon>Endopterygota</taxon>
        <taxon>Hymenoptera</taxon>
        <taxon>Apocrita</taxon>
        <taxon>Aculeata</taxon>
        <taxon>Formicoidea</taxon>
        <taxon>Formicidae</taxon>
        <taxon>Myrmicinae</taxon>
        <taxon>Acromyrmex</taxon>
    </lineage>
</organism>
<evidence type="ECO:0000313" key="1">
    <source>
        <dbReference type="EMBL" id="EGI70750.1"/>
    </source>
</evidence>
<evidence type="ECO:0000313" key="2">
    <source>
        <dbReference type="Proteomes" id="UP000007755"/>
    </source>
</evidence>
<dbReference type="Proteomes" id="UP000007755">
    <property type="component" value="Unassembled WGS sequence"/>
</dbReference>
<accession>F4W4X3</accession>
<gene>
    <name evidence="1" type="ORF">G5I_00456</name>
</gene>
<name>F4W4X3_ACREC</name>
<dbReference type="EMBL" id="GL887578">
    <property type="protein sequence ID" value="EGI70750.1"/>
    <property type="molecule type" value="Genomic_DNA"/>
</dbReference>
<proteinExistence type="predicted"/>
<keyword evidence="2" id="KW-1185">Reference proteome</keyword>
<dbReference type="AlphaFoldDB" id="F4W4X3"/>
<reference evidence="1" key="1">
    <citation type="submission" date="2011-02" db="EMBL/GenBank/DDBJ databases">
        <title>The genome of the leaf-cutting ant Acromyrmex echinatior suggests key adaptations to social evolution and fungus farming.</title>
        <authorList>
            <person name="Nygaard S."/>
            <person name="Zhang G."/>
        </authorList>
    </citation>
    <scope>NUCLEOTIDE SEQUENCE</scope>
</reference>
<dbReference type="InParanoid" id="F4W4X3"/>
<sequence>MGGAGVDPKEEVRILLPEEEGKRIVACAEGIVPREEGENNRGFLGTRRRSKGCVCNVGDSPQDRFRWMTCRRRSVHGERQKGSRSGVCLMIPVPICPQLRAQWGVGLTRSLAALFQGKREYRFYQILGSVDWF</sequence>